<protein>
    <submittedName>
        <fullName evidence="1">Uncharacterized protein</fullName>
    </submittedName>
</protein>
<dbReference type="EMBL" id="LMWN01000156">
    <property type="protein sequence ID" value="KUM92671.1"/>
    <property type="molecule type" value="Genomic_DNA"/>
</dbReference>
<evidence type="ECO:0000313" key="1">
    <source>
        <dbReference type="EMBL" id="KUM92671.1"/>
    </source>
</evidence>
<reference evidence="1 2" key="1">
    <citation type="submission" date="2015-10" db="EMBL/GenBank/DDBJ databases">
        <title>Draft genome sequence of Streptomyces yokosukanensis DSM 40224, type strain for the species Streptomyces yokosukanensis.</title>
        <authorList>
            <person name="Ruckert C."/>
            <person name="Winkler A."/>
            <person name="Kalinowski J."/>
            <person name="Kampfer P."/>
            <person name="Glaeser S."/>
        </authorList>
    </citation>
    <scope>NUCLEOTIDE SEQUENCE [LARGE SCALE GENOMIC DNA]</scope>
    <source>
        <strain evidence="1 2">DSM 40224</strain>
    </source>
</reference>
<gene>
    <name evidence="1" type="ORF">AQI95_44035</name>
</gene>
<dbReference type="AlphaFoldDB" id="A0A101NGS1"/>
<dbReference type="Proteomes" id="UP000053127">
    <property type="component" value="Unassembled WGS sequence"/>
</dbReference>
<accession>A0A101NGS1</accession>
<proteinExistence type="predicted"/>
<evidence type="ECO:0000313" key="2">
    <source>
        <dbReference type="Proteomes" id="UP000053127"/>
    </source>
</evidence>
<keyword evidence="2" id="KW-1185">Reference proteome</keyword>
<name>A0A101NGS1_9ACTN</name>
<dbReference type="STRING" id="67386.AQI95_44035"/>
<dbReference type="RefSeq" id="WP_067137111.1">
    <property type="nucleotide sequence ID" value="NZ_KQ948271.1"/>
</dbReference>
<organism evidence="1 2">
    <name type="scientific">Streptomyces yokosukanensis</name>
    <dbReference type="NCBI Taxonomy" id="67386"/>
    <lineage>
        <taxon>Bacteria</taxon>
        <taxon>Bacillati</taxon>
        <taxon>Actinomycetota</taxon>
        <taxon>Actinomycetes</taxon>
        <taxon>Kitasatosporales</taxon>
        <taxon>Streptomycetaceae</taxon>
        <taxon>Streptomyces</taxon>
    </lineage>
</organism>
<comment type="caution">
    <text evidence="1">The sequence shown here is derived from an EMBL/GenBank/DDBJ whole genome shotgun (WGS) entry which is preliminary data.</text>
</comment>
<sequence length="61" mass="6739">MRRGSNDVVADPRQPQQLHTYFATATFAERPRGSTSSWYGFAAACPDGCKWQLSASWIGAM</sequence>